<gene>
    <name evidence="3" type="primary">rlpA</name>
    <name evidence="6" type="ordered locus">MCA2972</name>
</gene>
<evidence type="ECO:0000256" key="2">
    <source>
        <dbReference type="ARBA" id="ARBA00023316"/>
    </source>
</evidence>
<dbReference type="InterPro" id="IPR012997">
    <property type="entry name" value="RplA"/>
</dbReference>
<keyword evidence="1 3" id="KW-0456">Lyase</keyword>
<dbReference type="Pfam" id="PF03330">
    <property type="entry name" value="DPBB_1"/>
    <property type="match status" value="1"/>
</dbReference>
<dbReference type="PANTHER" id="PTHR34183">
    <property type="entry name" value="ENDOLYTIC PEPTIDOGLYCAN TRANSGLYCOSYLASE RLPA"/>
    <property type="match status" value="1"/>
</dbReference>
<dbReference type="Proteomes" id="UP000006821">
    <property type="component" value="Chromosome"/>
</dbReference>
<evidence type="ECO:0000313" key="7">
    <source>
        <dbReference type="Proteomes" id="UP000006821"/>
    </source>
</evidence>
<dbReference type="EMBL" id="AE017282">
    <property type="protein sequence ID" value="AAU90899.1"/>
    <property type="molecule type" value="Genomic_DNA"/>
</dbReference>
<dbReference type="GO" id="GO:0008932">
    <property type="term" value="F:lytic endotransglycosylase activity"/>
    <property type="evidence" value="ECO:0007669"/>
    <property type="project" value="UniProtKB-UniRule"/>
</dbReference>
<sequence>MSGCATHVDHGKSMARSEATSRFTVRQGAAYNRAYRVKGRVYRPLASAKGYRERGIASWYGEESGRRTAMGTRFDPHGLSAAHRTLPLPTRVRVTNLGNRRSIILVVNDRGPFIDGRLIDLSRGAAKALRLNGLGRVEVEALD</sequence>
<dbReference type="eggNOG" id="COG0797">
    <property type="taxonomic scope" value="Bacteria"/>
</dbReference>
<organism evidence="6 7">
    <name type="scientific">Methylococcus capsulatus (strain ATCC 33009 / NCIMB 11132 / Bath)</name>
    <dbReference type="NCBI Taxonomy" id="243233"/>
    <lineage>
        <taxon>Bacteria</taxon>
        <taxon>Pseudomonadati</taxon>
        <taxon>Pseudomonadota</taxon>
        <taxon>Gammaproteobacteria</taxon>
        <taxon>Methylococcales</taxon>
        <taxon>Methylococcaceae</taxon>
        <taxon>Methylococcus</taxon>
    </lineage>
</organism>
<dbReference type="HOGENOM" id="CLU_042923_6_1_6"/>
<dbReference type="NCBIfam" id="TIGR00413">
    <property type="entry name" value="rlpA"/>
    <property type="match status" value="1"/>
</dbReference>
<dbReference type="KEGG" id="mca:MCA2972"/>
<reference evidence="6 7" key="1">
    <citation type="journal article" date="2004" name="PLoS Biol.">
        <title>Genomic insights into methanotrophy: the complete genome sequence of Methylococcus capsulatus (Bath).</title>
        <authorList>
            <person name="Ward N.L."/>
            <person name="Larsen O."/>
            <person name="Sakwa J."/>
            <person name="Bruseth L."/>
            <person name="Khouri H.M."/>
            <person name="Durkin A.S."/>
            <person name="Dimitrov G."/>
            <person name="Jiang L."/>
            <person name="Scanlan D."/>
            <person name="Kang K.H."/>
            <person name="Lewis M.R."/>
            <person name="Nelson K.E."/>
            <person name="Methe B.A."/>
            <person name="Wu M."/>
            <person name="Heidelberg J.F."/>
            <person name="Paulsen I.T."/>
            <person name="Fouts D.E."/>
            <person name="Ravel J."/>
            <person name="Tettelin H."/>
            <person name="Ren Q."/>
            <person name="Read T.D."/>
            <person name="DeBoy R.T."/>
            <person name="Seshadri R."/>
            <person name="Salzberg S.L."/>
            <person name="Jensen H.B."/>
            <person name="Birkeland N.K."/>
            <person name="Nelson W.C."/>
            <person name="Dodson R.J."/>
            <person name="Grindhaug S.H."/>
            <person name="Holt I.E."/>
            <person name="Eidhammer I."/>
            <person name="Jonasen I."/>
            <person name="Vanaken S."/>
            <person name="Utterback T.R."/>
            <person name="Feldblyum T.V."/>
            <person name="Fraser C.M."/>
            <person name="Lillehaug J.R."/>
            <person name="Eisen J.A."/>
        </authorList>
    </citation>
    <scope>NUCLEOTIDE SEQUENCE [LARGE SCALE GENOMIC DNA]</scope>
    <source>
        <strain evidence="7">ATCC 33009 / NCIMB 11132 / Bath</strain>
    </source>
</reference>
<evidence type="ECO:0000313" key="6">
    <source>
        <dbReference type="EMBL" id="AAU90899.1"/>
    </source>
</evidence>
<evidence type="ECO:0000256" key="1">
    <source>
        <dbReference type="ARBA" id="ARBA00023239"/>
    </source>
</evidence>
<proteinExistence type="inferred from homology"/>
<evidence type="ECO:0000259" key="5">
    <source>
        <dbReference type="Pfam" id="PF03330"/>
    </source>
</evidence>
<dbReference type="GO" id="GO:0071555">
    <property type="term" value="P:cell wall organization"/>
    <property type="evidence" value="ECO:0007669"/>
    <property type="project" value="UniProtKB-KW"/>
</dbReference>
<protein>
    <recommendedName>
        <fullName evidence="3">Endolytic peptidoglycan transglycosylase RlpA</fullName>
        <ecNumber evidence="3">4.2.2.-</ecNumber>
    </recommendedName>
</protein>
<comment type="similarity">
    <text evidence="3 4">Belongs to the RlpA family.</text>
</comment>
<dbReference type="SUPFAM" id="SSF50685">
    <property type="entry name" value="Barwin-like endoglucanases"/>
    <property type="match status" value="1"/>
</dbReference>
<dbReference type="AlphaFoldDB" id="Q602T9"/>
<dbReference type="InterPro" id="IPR036908">
    <property type="entry name" value="RlpA-like_sf"/>
</dbReference>
<comment type="function">
    <text evidence="3">Lytic transglycosylase with a strong preference for naked glycan strands that lack stem peptides.</text>
</comment>
<feature type="domain" description="RlpA-like protein double-psi beta-barrel" evidence="5">
    <location>
        <begin position="53"/>
        <end position="140"/>
    </location>
</feature>
<evidence type="ECO:0000256" key="4">
    <source>
        <dbReference type="RuleBase" id="RU003495"/>
    </source>
</evidence>
<evidence type="ECO:0000256" key="3">
    <source>
        <dbReference type="HAMAP-Rule" id="MF_02071"/>
    </source>
</evidence>
<dbReference type="CDD" id="cd22268">
    <property type="entry name" value="DPBB_RlpA-like"/>
    <property type="match status" value="1"/>
</dbReference>
<keyword evidence="2 3" id="KW-0961">Cell wall biogenesis/degradation</keyword>
<dbReference type="GO" id="GO:0000270">
    <property type="term" value="P:peptidoglycan metabolic process"/>
    <property type="evidence" value="ECO:0007669"/>
    <property type="project" value="UniProtKB-UniRule"/>
</dbReference>
<dbReference type="EC" id="4.2.2.-" evidence="3"/>
<accession>Q602T9</accession>
<dbReference type="PANTHER" id="PTHR34183:SF1">
    <property type="entry name" value="ENDOLYTIC PEPTIDOGLYCAN TRANSGLYCOSYLASE RLPA"/>
    <property type="match status" value="1"/>
</dbReference>
<dbReference type="Gene3D" id="2.40.40.10">
    <property type="entry name" value="RlpA-like domain"/>
    <property type="match status" value="1"/>
</dbReference>
<dbReference type="InterPro" id="IPR009009">
    <property type="entry name" value="RlpA-like_DPBB"/>
</dbReference>
<keyword evidence="6" id="KW-0449">Lipoprotein</keyword>
<dbReference type="STRING" id="243233.MCA2972"/>
<dbReference type="HAMAP" id="MF_02071">
    <property type="entry name" value="RlpA"/>
    <property type="match status" value="1"/>
</dbReference>
<name>Q602T9_METCA</name>
<dbReference type="InterPro" id="IPR034718">
    <property type="entry name" value="RlpA"/>
</dbReference>